<dbReference type="GO" id="GO:0016779">
    <property type="term" value="F:nucleotidyltransferase activity"/>
    <property type="evidence" value="ECO:0007669"/>
    <property type="project" value="InterPro"/>
</dbReference>
<evidence type="ECO:0000313" key="2">
    <source>
        <dbReference type="EMBL" id="PVE05621.1"/>
    </source>
</evidence>
<keyword evidence="3" id="KW-1185">Reference proteome</keyword>
<dbReference type="OrthoDB" id="14556at2"/>
<organism evidence="2 3">
    <name type="scientific">Limnohabitans planktonicus II-D5</name>
    <dbReference type="NCBI Taxonomy" id="1293045"/>
    <lineage>
        <taxon>Bacteria</taxon>
        <taxon>Pseudomonadati</taxon>
        <taxon>Pseudomonadota</taxon>
        <taxon>Betaproteobacteria</taxon>
        <taxon>Burkholderiales</taxon>
        <taxon>Comamonadaceae</taxon>
        <taxon>Limnohabitans</taxon>
    </lineage>
</organism>
<dbReference type="InterPro" id="IPR002934">
    <property type="entry name" value="Polymerase_NTP_transf_dom"/>
</dbReference>
<evidence type="ECO:0000313" key="3">
    <source>
        <dbReference type="Proteomes" id="UP000037507"/>
    </source>
</evidence>
<dbReference type="SUPFAM" id="SSF81301">
    <property type="entry name" value="Nucleotidyltransferase"/>
    <property type="match status" value="1"/>
</dbReference>
<dbReference type="CDD" id="cd05403">
    <property type="entry name" value="NT_KNTase_like"/>
    <property type="match status" value="1"/>
</dbReference>
<dbReference type="EMBL" id="LFYT02000072">
    <property type="protein sequence ID" value="PVE05621.1"/>
    <property type="molecule type" value="Genomic_DNA"/>
</dbReference>
<feature type="domain" description="Polymerase nucleotidyl transferase" evidence="1">
    <location>
        <begin position="22"/>
        <end position="75"/>
    </location>
</feature>
<sequence>MRLTPAQIDTIQSTAQAVLGDDVQVWLYGSRLDEHRKGGDIDLLIESSQKASIMSRAKIKYQVETALQLPVDILMVQRGRAAGAFQTIARARAVRLKPPTWAQ</sequence>
<gene>
    <name evidence="2" type="ORF">H663_020365</name>
</gene>
<dbReference type="Gene3D" id="3.30.460.10">
    <property type="entry name" value="Beta Polymerase, domain 2"/>
    <property type="match status" value="1"/>
</dbReference>
<protein>
    <recommendedName>
        <fullName evidence="1">Polymerase nucleotidyl transferase domain-containing protein</fullName>
    </recommendedName>
</protein>
<dbReference type="InterPro" id="IPR043519">
    <property type="entry name" value="NT_sf"/>
</dbReference>
<dbReference type="AlphaFoldDB" id="A0A2T7SS35"/>
<proteinExistence type="predicted"/>
<dbReference type="Proteomes" id="UP000037507">
    <property type="component" value="Unassembled WGS sequence"/>
</dbReference>
<name>A0A2T7SS35_9BURK</name>
<evidence type="ECO:0000259" key="1">
    <source>
        <dbReference type="Pfam" id="PF01909"/>
    </source>
</evidence>
<comment type="caution">
    <text evidence="2">The sequence shown here is derived from an EMBL/GenBank/DDBJ whole genome shotgun (WGS) entry which is preliminary data.</text>
</comment>
<dbReference type="Pfam" id="PF01909">
    <property type="entry name" value="NTP_transf_2"/>
    <property type="match status" value="1"/>
</dbReference>
<accession>A0A2T7SS35</accession>
<reference evidence="2" key="1">
    <citation type="submission" date="2017-04" db="EMBL/GenBank/DDBJ databases">
        <title>Unexpected and diverse lifestyles within the genus Limnohabitans.</title>
        <authorList>
            <person name="Kasalicky V."/>
            <person name="Mehrshad M."/>
            <person name="Andrei S.-A."/>
            <person name="Salcher M."/>
            <person name="Kratochvilova H."/>
            <person name="Simek K."/>
            <person name="Ghai R."/>
        </authorList>
    </citation>
    <scope>NUCLEOTIDE SEQUENCE [LARGE SCALE GENOMIC DNA]</scope>
    <source>
        <strain evidence="2">II-D5</strain>
    </source>
</reference>